<name>A0A6J2M2E0_9CHIR</name>
<evidence type="ECO:0000256" key="9">
    <source>
        <dbReference type="RuleBase" id="RU000354"/>
    </source>
</evidence>
<evidence type="ECO:0000256" key="5">
    <source>
        <dbReference type="ARBA" id="ARBA00022729"/>
    </source>
</evidence>
<feature type="compositionally biased region" description="Basic residues" evidence="10">
    <location>
        <begin position="1"/>
        <end position="15"/>
    </location>
</feature>
<keyword evidence="12" id="KW-1185">Reference proteome</keyword>
<dbReference type="InterPro" id="IPR001839">
    <property type="entry name" value="TGF-b_C"/>
</dbReference>
<feature type="compositionally biased region" description="Basic residues" evidence="10">
    <location>
        <begin position="368"/>
        <end position="377"/>
    </location>
</feature>
<keyword evidence="8" id="KW-0325">Glycoprotein</keyword>
<dbReference type="Pfam" id="PF00019">
    <property type="entry name" value="TGF_beta"/>
    <property type="match status" value="1"/>
</dbReference>
<evidence type="ECO:0000259" key="11">
    <source>
        <dbReference type="PROSITE" id="PS51362"/>
    </source>
</evidence>
<dbReference type="CDD" id="cd13766">
    <property type="entry name" value="TGF_beta_GDF5_6_7"/>
    <property type="match status" value="1"/>
</dbReference>
<dbReference type="PROSITE" id="PS51362">
    <property type="entry name" value="TGF_BETA_2"/>
    <property type="match status" value="1"/>
</dbReference>
<proteinExistence type="inferred from homology"/>
<dbReference type="Gene3D" id="2.10.90.10">
    <property type="entry name" value="Cystine-knot cytokines"/>
    <property type="match status" value="1"/>
</dbReference>
<evidence type="ECO:0000256" key="10">
    <source>
        <dbReference type="SAM" id="MobiDB-lite"/>
    </source>
</evidence>
<comment type="subcellular location">
    <subcellularLocation>
        <location evidence="1">Secreted</location>
    </subcellularLocation>
</comment>
<feature type="region of interest" description="Disordered" evidence="10">
    <location>
        <begin position="322"/>
        <end position="341"/>
    </location>
</feature>
<dbReference type="CTD" id="151449"/>
<dbReference type="SUPFAM" id="SSF57501">
    <property type="entry name" value="Cystine-knot cytokines"/>
    <property type="match status" value="1"/>
</dbReference>
<keyword evidence="7" id="KW-1015">Disulfide bond</keyword>
<dbReference type="GO" id="GO:0008083">
    <property type="term" value="F:growth factor activity"/>
    <property type="evidence" value="ECO:0007669"/>
    <property type="project" value="UniProtKB-KW"/>
</dbReference>
<dbReference type="InterPro" id="IPR017948">
    <property type="entry name" value="TGFb_CS"/>
</dbReference>
<feature type="domain" description="TGF-beta family profile" evidence="11">
    <location>
        <begin position="344"/>
        <end position="478"/>
    </location>
</feature>
<keyword evidence="4" id="KW-0165">Cleavage on pair of basic residues</keyword>
<evidence type="ECO:0000256" key="6">
    <source>
        <dbReference type="ARBA" id="ARBA00023030"/>
    </source>
</evidence>
<sequence>MFKRRRGTSRSHGARAARPPARPTEPMDLSAAAALCLWLLSACRPRDGLEAAAVLRAAGAGPAGSPGGGGGGRTLAAAAGASAVPAAAAPGARASRRATGSGFRNGSVVPHQFMMSLYRSLAGRAPAGAAAASTSGSGRHGRADTITGFADQATQDESAAETGQSFLFDVSSLSDADEVLGAELRVLRRASAEPEPGSAVPPSLLLLSTCPDAARAQSLLHSRSAEPLNGARWEVFDVADAVRRHRREPRATRMFCLLLRAVAGPARRPLALRWLGFGSRGGGGSAAAEDRALLVVSSRTQRKESLFREIRAQARALGAALAAEQPPDPGPNTGAPAAVIGGRRRRRTALAGARASQGGSGGGGAGRGHGRRAGSRCSRKPLHVDFKELGWDDWIIAPLDYQAYHCEGVCDFPLRSHLEPTNHAIIQTLLNSMAPEAAPASCCVPARLSPISILYIDAANNVVYKQYEDMVVEACGCR</sequence>
<dbReference type="KEGG" id="pdic:114500903"/>
<dbReference type="AlphaFoldDB" id="A0A6J2M2E0"/>
<dbReference type="PANTHER" id="PTHR11848:SF160">
    <property type="entry name" value="GROWTH_DIFFERENTIATION FACTOR 7"/>
    <property type="match status" value="1"/>
</dbReference>
<dbReference type="GO" id="GO:0005615">
    <property type="term" value="C:extracellular space"/>
    <property type="evidence" value="ECO:0007669"/>
    <property type="project" value="TreeGrafter"/>
</dbReference>
<dbReference type="OrthoDB" id="5987191at2759"/>
<dbReference type="Proteomes" id="UP000504628">
    <property type="component" value="Chromosome 6"/>
</dbReference>
<dbReference type="Gene3D" id="2.60.120.970">
    <property type="match status" value="1"/>
</dbReference>
<dbReference type="SMART" id="SM00204">
    <property type="entry name" value="TGFB"/>
    <property type="match status" value="1"/>
</dbReference>
<reference evidence="13" key="1">
    <citation type="submission" date="2025-08" db="UniProtKB">
        <authorList>
            <consortium name="RefSeq"/>
        </authorList>
    </citation>
    <scope>IDENTIFICATION</scope>
    <source>
        <tissue evidence="13">Muscle</tissue>
    </source>
</reference>
<dbReference type="GeneID" id="114500903"/>
<keyword evidence="5" id="KW-0732">Signal</keyword>
<dbReference type="PROSITE" id="PS00250">
    <property type="entry name" value="TGF_BETA_1"/>
    <property type="match status" value="1"/>
</dbReference>
<evidence type="ECO:0000256" key="3">
    <source>
        <dbReference type="ARBA" id="ARBA00022525"/>
    </source>
</evidence>
<dbReference type="InParanoid" id="A0A6J2M2E0"/>
<dbReference type="InterPro" id="IPR015615">
    <property type="entry name" value="TGF-beta-rel"/>
</dbReference>
<feature type="region of interest" description="Disordered" evidence="10">
    <location>
        <begin position="1"/>
        <end position="26"/>
    </location>
</feature>
<protein>
    <submittedName>
        <fullName evidence="13">Growth/differentiation factor 7</fullName>
    </submittedName>
</protein>
<feature type="region of interest" description="Disordered" evidence="10">
    <location>
        <begin position="349"/>
        <end position="377"/>
    </location>
</feature>
<accession>A0A6J2M2E0</accession>
<organism evidence="12 13">
    <name type="scientific">Phyllostomus discolor</name>
    <name type="common">pale spear-nosed bat</name>
    <dbReference type="NCBI Taxonomy" id="89673"/>
    <lineage>
        <taxon>Eukaryota</taxon>
        <taxon>Metazoa</taxon>
        <taxon>Chordata</taxon>
        <taxon>Craniata</taxon>
        <taxon>Vertebrata</taxon>
        <taxon>Euteleostomi</taxon>
        <taxon>Mammalia</taxon>
        <taxon>Eutheria</taxon>
        <taxon>Laurasiatheria</taxon>
        <taxon>Chiroptera</taxon>
        <taxon>Yangochiroptera</taxon>
        <taxon>Phyllostomidae</taxon>
        <taxon>Phyllostominae</taxon>
        <taxon>Phyllostomus</taxon>
    </lineage>
</organism>
<dbReference type="RefSeq" id="XP_028373459.2">
    <property type="nucleotide sequence ID" value="XM_028517658.2"/>
</dbReference>
<evidence type="ECO:0000256" key="1">
    <source>
        <dbReference type="ARBA" id="ARBA00004613"/>
    </source>
</evidence>
<comment type="similarity">
    <text evidence="2 9">Belongs to the TGF-beta family.</text>
</comment>
<feature type="compositionally biased region" description="Gly residues" evidence="10">
    <location>
        <begin position="358"/>
        <end position="367"/>
    </location>
</feature>
<dbReference type="InterPro" id="IPR029034">
    <property type="entry name" value="Cystine-knot_cytokine"/>
</dbReference>
<evidence type="ECO:0000256" key="8">
    <source>
        <dbReference type="ARBA" id="ARBA00023180"/>
    </source>
</evidence>
<dbReference type="GO" id="GO:0030509">
    <property type="term" value="P:BMP signaling pathway"/>
    <property type="evidence" value="ECO:0007669"/>
    <property type="project" value="TreeGrafter"/>
</dbReference>
<evidence type="ECO:0000256" key="7">
    <source>
        <dbReference type="ARBA" id="ARBA00023157"/>
    </source>
</evidence>
<evidence type="ECO:0000313" key="12">
    <source>
        <dbReference type="Proteomes" id="UP000504628"/>
    </source>
</evidence>
<gene>
    <name evidence="13" type="primary">GDF7</name>
</gene>
<keyword evidence="6 9" id="KW-0339">Growth factor</keyword>
<dbReference type="Pfam" id="PF00688">
    <property type="entry name" value="TGFb_propeptide"/>
    <property type="match status" value="1"/>
</dbReference>
<dbReference type="FunCoup" id="A0A6J2M2E0">
    <property type="interactions" value="154"/>
</dbReference>
<keyword evidence="3" id="KW-0964">Secreted</keyword>
<evidence type="ECO:0000256" key="4">
    <source>
        <dbReference type="ARBA" id="ARBA00022685"/>
    </source>
</evidence>
<dbReference type="InterPro" id="IPR001111">
    <property type="entry name" value="TGF-b_propeptide"/>
</dbReference>
<dbReference type="PANTHER" id="PTHR11848">
    <property type="entry name" value="TGF-BETA FAMILY"/>
    <property type="match status" value="1"/>
</dbReference>
<evidence type="ECO:0000256" key="2">
    <source>
        <dbReference type="ARBA" id="ARBA00006656"/>
    </source>
</evidence>
<dbReference type="FunFam" id="2.10.90.10:FF:000001">
    <property type="entry name" value="Bone morphogenetic protein 4"/>
    <property type="match status" value="1"/>
</dbReference>
<evidence type="ECO:0000313" key="13">
    <source>
        <dbReference type="RefSeq" id="XP_028373459.2"/>
    </source>
</evidence>
<dbReference type="GO" id="GO:0005125">
    <property type="term" value="F:cytokine activity"/>
    <property type="evidence" value="ECO:0007669"/>
    <property type="project" value="TreeGrafter"/>
</dbReference>